<gene>
    <name evidence="2" type="ORF">AMELA_G00260910</name>
</gene>
<dbReference type="EMBL" id="JAAGNN010000025">
    <property type="protein sequence ID" value="KAF4072244.1"/>
    <property type="molecule type" value="Genomic_DNA"/>
</dbReference>
<dbReference type="InterPro" id="IPR029071">
    <property type="entry name" value="Ubiquitin-like_domsf"/>
</dbReference>
<feature type="region of interest" description="Disordered" evidence="1">
    <location>
        <begin position="173"/>
        <end position="194"/>
    </location>
</feature>
<sequence length="480" mass="55421">MIGFYTPGDQYVKDRMEIKVTVDGVQRIVCGVTEMTTCQEVVIALAQALGRTGRYTLKENFKGYGHNVAPDELLLESLGKYGQQAREVQLTLHYLGPSLVDWPNKPRVQLRRVEGGEKLRRSSAGAILHRQSLPPLSHLHPKTPPEELKRPKRKSLTLMEEAWAWLENLGKGRKQQLTRDKGENEEKDGRKRLLDNMGVKPDKLAQASRVIQGKDKNRTENKKWKHREKDDGMELCESITEHKTQRNEVFVTKTEVTVHEEASDPKDNLKKLIIEQQASLRALKLKIDTTDEQIFKLEMRQAESMSDEEEQFDFWLNELKAEEGYEKILQMQFLDLKEKVRVCKNSLEEYKIKLQRMDLANTRQSQCQQSKPDDDNGDDLSVRMELDRTSGCLESVTSEKITTDVREGDSKEKMVITRVESKLPYILVTANEITEAQLSSPSELREWWFRWTEAQKTTSRSTPKVVHCAEIVMHLQSTRV</sequence>
<evidence type="ECO:0000313" key="3">
    <source>
        <dbReference type="Proteomes" id="UP000593565"/>
    </source>
</evidence>
<feature type="region of interest" description="Disordered" evidence="1">
    <location>
        <begin position="126"/>
        <end position="154"/>
    </location>
</feature>
<dbReference type="InterPro" id="IPR033593">
    <property type="entry name" value="N-RASSF"/>
</dbReference>
<dbReference type="PANTHER" id="PTHR15286">
    <property type="entry name" value="RAS-ASSOCIATING DOMAIN CONTAINING PROTEIN"/>
    <property type="match status" value="1"/>
</dbReference>
<reference evidence="2 3" key="1">
    <citation type="submission" date="2020-02" db="EMBL/GenBank/DDBJ databases">
        <title>A chromosome-scale genome assembly of the black bullhead catfish (Ameiurus melas).</title>
        <authorList>
            <person name="Wen M."/>
            <person name="Zham M."/>
            <person name="Cabau C."/>
            <person name="Klopp C."/>
            <person name="Donnadieu C."/>
            <person name="Roques C."/>
            <person name="Bouchez O."/>
            <person name="Lampietro C."/>
            <person name="Jouanno E."/>
            <person name="Herpin A."/>
            <person name="Louis A."/>
            <person name="Berthelot C."/>
            <person name="Parey E."/>
            <person name="Roest-Crollius H."/>
            <person name="Braasch I."/>
            <person name="Postlethwait J."/>
            <person name="Robinson-Rechavi M."/>
            <person name="Echchiki A."/>
            <person name="Begum T."/>
            <person name="Montfort J."/>
            <person name="Schartl M."/>
            <person name="Bobe J."/>
            <person name="Guiguen Y."/>
        </authorList>
    </citation>
    <scope>NUCLEOTIDE SEQUENCE [LARGE SCALE GENOMIC DNA]</scope>
    <source>
        <strain evidence="2">M_S1</strain>
        <tissue evidence="2">Blood</tissue>
    </source>
</reference>
<dbReference type="PANTHER" id="PTHR15286:SF16">
    <property type="entry name" value="RAS ASSOCIATION DOMAIN-CONTAINING PROTEIN 8"/>
    <property type="match status" value="1"/>
</dbReference>
<accession>A0A7J5ZNL3</accession>
<dbReference type="AlphaFoldDB" id="A0A7J5ZNL3"/>
<evidence type="ECO:0000313" key="2">
    <source>
        <dbReference type="EMBL" id="KAF4072244.1"/>
    </source>
</evidence>
<organism evidence="2 3">
    <name type="scientific">Ameiurus melas</name>
    <name type="common">Black bullhead</name>
    <name type="synonym">Silurus melas</name>
    <dbReference type="NCBI Taxonomy" id="219545"/>
    <lineage>
        <taxon>Eukaryota</taxon>
        <taxon>Metazoa</taxon>
        <taxon>Chordata</taxon>
        <taxon>Craniata</taxon>
        <taxon>Vertebrata</taxon>
        <taxon>Euteleostomi</taxon>
        <taxon>Actinopterygii</taxon>
        <taxon>Neopterygii</taxon>
        <taxon>Teleostei</taxon>
        <taxon>Ostariophysi</taxon>
        <taxon>Siluriformes</taxon>
        <taxon>Ictaluridae</taxon>
        <taxon>Ameiurus</taxon>
    </lineage>
</organism>
<evidence type="ECO:0008006" key="4">
    <source>
        <dbReference type="Google" id="ProtNLM"/>
    </source>
</evidence>
<dbReference type="Proteomes" id="UP000593565">
    <property type="component" value="Unassembled WGS sequence"/>
</dbReference>
<name>A0A7J5ZNL3_AMEME</name>
<comment type="caution">
    <text evidence="2">The sequence shown here is derived from an EMBL/GenBank/DDBJ whole genome shotgun (WGS) entry which is preliminary data.</text>
</comment>
<keyword evidence="3" id="KW-1185">Reference proteome</keyword>
<evidence type="ECO:0000256" key="1">
    <source>
        <dbReference type="SAM" id="MobiDB-lite"/>
    </source>
</evidence>
<dbReference type="Gene3D" id="3.10.20.90">
    <property type="entry name" value="Phosphatidylinositol 3-kinase Catalytic Subunit, Chain A, domain 1"/>
    <property type="match status" value="1"/>
</dbReference>
<feature type="compositionally biased region" description="Basic and acidic residues" evidence="1">
    <location>
        <begin position="177"/>
        <end position="194"/>
    </location>
</feature>
<proteinExistence type="predicted"/>
<protein>
    <recommendedName>
        <fullName evidence="4">Ras association domain-containing protein 8</fullName>
    </recommendedName>
</protein>
<dbReference type="SUPFAM" id="SSF54236">
    <property type="entry name" value="Ubiquitin-like"/>
    <property type="match status" value="1"/>
</dbReference>